<gene>
    <name evidence="1" type="ORF">MYCOZU2_06088</name>
</gene>
<dbReference type="Gene3D" id="3.60.20.10">
    <property type="entry name" value="Glutamine Phosphoribosylpyrophosphate, subunit 1, domain 1"/>
    <property type="match status" value="1"/>
</dbReference>
<dbReference type="AlphaFoldDB" id="A0A7U5RYD8"/>
<name>A0A7U5RYD8_MYCIT</name>
<geneLocation type="plasmid" evidence="1 2">
    <name>unnamed 2</name>
</geneLocation>
<dbReference type="EMBL" id="CP015269">
    <property type="protein sequence ID" value="ASL18433.1"/>
    <property type="molecule type" value="Genomic_DNA"/>
</dbReference>
<keyword evidence="1" id="KW-0614">Plasmid</keyword>
<evidence type="ECO:0000313" key="2">
    <source>
        <dbReference type="Proteomes" id="UP000198286"/>
    </source>
</evidence>
<accession>A0A7U5RYD8</accession>
<dbReference type="SUPFAM" id="SSF56235">
    <property type="entry name" value="N-terminal nucleophile aminohydrolases (Ntn hydrolases)"/>
    <property type="match status" value="1"/>
</dbReference>
<dbReference type="Proteomes" id="UP000198286">
    <property type="component" value="Plasmid unnamed 2"/>
</dbReference>
<dbReference type="InterPro" id="IPR029055">
    <property type="entry name" value="Ntn_hydrolases_N"/>
</dbReference>
<proteinExistence type="predicted"/>
<keyword evidence="1" id="KW-0032">Aminotransferase</keyword>
<organism evidence="1 2">
    <name type="scientific">Mycobacterium intracellulare subsp. chimaera</name>
    <dbReference type="NCBI Taxonomy" id="222805"/>
    <lineage>
        <taxon>Bacteria</taxon>
        <taxon>Bacillati</taxon>
        <taxon>Actinomycetota</taxon>
        <taxon>Actinomycetes</taxon>
        <taxon>Mycobacteriales</taxon>
        <taxon>Mycobacteriaceae</taxon>
        <taxon>Mycobacterium</taxon>
        <taxon>Mycobacterium avium complex (MAC)</taxon>
    </lineage>
</organism>
<keyword evidence="1" id="KW-0808">Transferase</keyword>
<evidence type="ECO:0000313" key="1">
    <source>
        <dbReference type="EMBL" id="ASL18433.1"/>
    </source>
</evidence>
<sequence>MCIVSYLPPGVPVDVDGLFNGGLHNPHGHGWAIVTGETVMVGKSLDLADALDEFSEVRERYPDGAALFHSRWATHGSIGVANVHPFLVGGSAATVVAHNGILPKAAHPEAGDDRSDTRKFADEILPRQFRRLDRRGVQHALSQWCGLGNKLVILTVAQRYRRNAYIVNEAAGRWDYRTGIWHSNTDYAAYPSWCHGSESPAGASLFAEDYCALCGYGLIDANGYCDDCRSCQDCMEHVRNCLCWNRRYMAV</sequence>
<protein>
    <submittedName>
        <fullName evidence="1">Glucosamine--fructose-6-phosphate aminotransferase</fullName>
    </submittedName>
</protein>
<reference evidence="1 2" key="1">
    <citation type="journal article" date="2017" name="Lancet Infect. Dis.">
        <title>Global outbreak of severe Mycobacterium chimaera disease after cardiac surgery: a molecular epidemiological study.</title>
        <authorList>
            <person name="van Ingen J."/>
            <person name="Kohl T."/>
            <person name="Kranzer K."/>
            <person name="Hasse B."/>
            <person name="Keller P."/>
            <person name="Szafranska A."/>
            <person name="Hillemann D."/>
            <person name="Chand M."/>
            <person name="Schreiber P."/>
            <person name="Sommerstein R."/>
            <person name="Berger C."/>
            <person name="Genoni M."/>
            <person name="Ruegg C."/>
            <person name="Troillet N."/>
            <person name="Widmer A.F."/>
            <person name="Becker S.L."/>
            <person name="Herrmann M."/>
            <person name="Eckmanns T."/>
            <person name="Haller S."/>
            <person name="Hoeller C."/>
            <person name="Debast S.B."/>
            <person name="Wolfhagen M.J."/>
            <person name="Hopman J."/>
            <person name="Kluytmans J."/>
            <person name="Langelaar M."/>
            <person name="Notermans D.W."/>
            <person name="ten Oever J."/>
            <person name="van den Barselaar P."/>
            <person name="Vonk A.B.A."/>
            <person name="Vos M.C."/>
            <person name="Ahmed N."/>
            <person name="Brown T."/>
            <person name="Crook D."/>
            <person name="Lamagni T."/>
            <person name="Phin N."/>
            <person name="Smith E.G."/>
            <person name="Zambon M."/>
            <person name="Serr A."/>
            <person name="Goetting T."/>
            <person name="Ebner W."/>
            <person name="Thuermer A."/>
            <person name="Utpatel C."/>
            <person name="Sproer C."/>
            <person name="Bunk B."/>
            <person name="Nubel U."/>
            <person name="Bloemberg G."/>
            <person name="Bottger E."/>
            <person name="Niemann S."/>
            <person name="Wagner D."/>
            <person name="Sax H."/>
        </authorList>
    </citation>
    <scope>NUCLEOTIDE SEQUENCE [LARGE SCALE GENOMIC DNA]</scope>
    <source>
        <strain evidence="1 2">ZUERICH-2</strain>
        <plasmid evidence="1 2">unnamed 2</plasmid>
    </source>
</reference>
<dbReference type="GO" id="GO:0008483">
    <property type="term" value="F:transaminase activity"/>
    <property type="evidence" value="ECO:0007669"/>
    <property type="project" value="UniProtKB-KW"/>
</dbReference>